<dbReference type="Gene3D" id="3.90.1570.10">
    <property type="entry name" value="tt1808, chain A"/>
    <property type="match status" value="1"/>
</dbReference>
<dbReference type="InterPro" id="IPR012296">
    <property type="entry name" value="Nuclease_put_TT1808"/>
</dbReference>
<accession>A0A815G0A5</accession>
<dbReference type="InterPro" id="IPR011335">
    <property type="entry name" value="Restrct_endonuc-II-like"/>
</dbReference>
<dbReference type="GO" id="GO:0006281">
    <property type="term" value="P:DNA repair"/>
    <property type="evidence" value="ECO:0007669"/>
    <property type="project" value="UniProtKB-ARBA"/>
</dbReference>
<evidence type="ECO:0000259" key="1">
    <source>
        <dbReference type="Pfam" id="PF05685"/>
    </source>
</evidence>
<protein>
    <recommendedName>
        <fullName evidence="1">Putative restriction endonuclease domain-containing protein</fullName>
    </recommendedName>
</protein>
<comment type="caution">
    <text evidence="2">The sequence shown here is derived from an EMBL/GenBank/DDBJ whole genome shotgun (WGS) entry which is preliminary data.</text>
</comment>
<name>A0A815G0A5_9BILA</name>
<dbReference type="CDD" id="cd06260">
    <property type="entry name" value="DUF820-like"/>
    <property type="match status" value="1"/>
</dbReference>
<dbReference type="PANTHER" id="PTHR35400:SF3">
    <property type="entry name" value="SLL1072 PROTEIN"/>
    <property type="match status" value="1"/>
</dbReference>
<dbReference type="Pfam" id="PF05685">
    <property type="entry name" value="Uma2"/>
    <property type="match status" value="1"/>
</dbReference>
<feature type="domain" description="Putative restriction endonuclease" evidence="1">
    <location>
        <begin position="6"/>
        <end position="157"/>
    </location>
</feature>
<dbReference type="SUPFAM" id="SSF52980">
    <property type="entry name" value="Restriction endonuclease-like"/>
    <property type="match status" value="1"/>
</dbReference>
<dbReference type="PANTHER" id="PTHR35400">
    <property type="entry name" value="SLR1083 PROTEIN"/>
    <property type="match status" value="1"/>
</dbReference>
<evidence type="ECO:0000313" key="4">
    <source>
        <dbReference type="Proteomes" id="UP000663829"/>
    </source>
</evidence>
<gene>
    <name evidence="2" type="ORF">GPM918_LOCUS30006</name>
    <name evidence="3" type="ORF">SRO942_LOCUS30609</name>
</gene>
<evidence type="ECO:0000313" key="3">
    <source>
        <dbReference type="EMBL" id="CAF4186669.1"/>
    </source>
</evidence>
<reference evidence="2" key="1">
    <citation type="submission" date="2021-02" db="EMBL/GenBank/DDBJ databases">
        <authorList>
            <person name="Nowell W R."/>
        </authorList>
    </citation>
    <scope>NUCLEOTIDE SEQUENCE</scope>
</reference>
<sequence length="161" mass="18632">MCLKGDYIRGTFYPRMTQSFSYNDIVTNLMYLFIRQLDETKYVVWIEKSIRFSGNDEISPDCTILQDYNLRDRTAGPNATNIQLIIEVLNSHTLNRKLPIYAAHGVPEVWVISSSNSVLHVYTRPNQNLNVYENEQTYISGKSVTPQFIMPKFTINVNDIL</sequence>
<dbReference type="EMBL" id="CAJNOQ010013966">
    <property type="protein sequence ID" value="CAF1332156.1"/>
    <property type="molecule type" value="Genomic_DNA"/>
</dbReference>
<dbReference type="AlphaFoldDB" id="A0A815G0A5"/>
<dbReference type="InterPro" id="IPR008538">
    <property type="entry name" value="Uma2"/>
</dbReference>
<organism evidence="2 4">
    <name type="scientific">Didymodactylos carnosus</name>
    <dbReference type="NCBI Taxonomy" id="1234261"/>
    <lineage>
        <taxon>Eukaryota</taxon>
        <taxon>Metazoa</taxon>
        <taxon>Spiralia</taxon>
        <taxon>Gnathifera</taxon>
        <taxon>Rotifera</taxon>
        <taxon>Eurotatoria</taxon>
        <taxon>Bdelloidea</taxon>
        <taxon>Philodinida</taxon>
        <taxon>Philodinidae</taxon>
        <taxon>Didymodactylos</taxon>
    </lineage>
</organism>
<dbReference type="EMBL" id="CAJOBC010053890">
    <property type="protein sequence ID" value="CAF4186669.1"/>
    <property type="molecule type" value="Genomic_DNA"/>
</dbReference>
<keyword evidence="4" id="KW-1185">Reference proteome</keyword>
<dbReference type="Proteomes" id="UP000663829">
    <property type="component" value="Unassembled WGS sequence"/>
</dbReference>
<proteinExistence type="predicted"/>
<dbReference type="Proteomes" id="UP000681722">
    <property type="component" value="Unassembled WGS sequence"/>
</dbReference>
<evidence type="ECO:0000313" key="2">
    <source>
        <dbReference type="EMBL" id="CAF1332156.1"/>
    </source>
</evidence>